<evidence type="ECO:0000313" key="1">
    <source>
        <dbReference type="EMBL" id="AKN40589.1"/>
    </source>
</evidence>
<proteinExistence type="predicted"/>
<reference evidence="1" key="1">
    <citation type="journal article" date="2015" name="MBio">
        <title>Eco-Evolutionary Dynamics of Episomes among Ecologically Cohesive Bacterial Populations.</title>
        <authorList>
            <person name="Xue H."/>
            <person name="Cordero O.X."/>
            <person name="Camas F.M."/>
            <person name="Trimble W."/>
            <person name="Meyer F."/>
            <person name="Guglielmini J."/>
            <person name="Rocha E.P."/>
            <person name="Polz M.F."/>
        </authorList>
    </citation>
    <scope>NUCLEOTIDE SEQUENCE</scope>
    <source>
        <strain evidence="1">FF_32</strain>
    </source>
</reference>
<dbReference type="AlphaFoldDB" id="A0A0H4A2Y9"/>
<accession>A0A0H4A2Y9</accession>
<dbReference type="EMBL" id="KP795700">
    <property type="protein sequence ID" value="AKN40589.1"/>
    <property type="molecule type" value="Genomic_DNA"/>
</dbReference>
<organism evidence="1">
    <name type="scientific">Enterovibrio norvegicus</name>
    <dbReference type="NCBI Taxonomy" id="188144"/>
    <lineage>
        <taxon>Bacteria</taxon>
        <taxon>Pseudomonadati</taxon>
        <taxon>Pseudomonadota</taxon>
        <taxon>Gammaproteobacteria</taxon>
        <taxon>Vibrionales</taxon>
        <taxon>Vibrionaceae</taxon>
        <taxon>Enterovibrio</taxon>
    </lineage>
</organism>
<protein>
    <submittedName>
        <fullName evidence="1">Uncharacterized protein</fullName>
    </submittedName>
</protein>
<sequence>MAKTFIASSEASLFDVLQTEAFTFNDVRIHCTFKRNKKDCLLQSEIKKVIERGLIEVGFTDGEILR</sequence>
<name>A0A0H4A2Y9_9GAMM</name>